<name>A0ABQ1UIU8_9BACT</name>
<proteinExistence type="predicted"/>
<feature type="transmembrane region" description="Helical" evidence="1">
    <location>
        <begin position="194"/>
        <end position="215"/>
    </location>
</feature>
<dbReference type="EMBL" id="BMHT01000006">
    <property type="protein sequence ID" value="GGF19706.1"/>
    <property type="molecule type" value="Genomic_DNA"/>
</dbReference>
<dbReference type="Proteomes" id="UP000632273">
    <property type="component" value="Unassembled WGS sequence"/>
</dbReference>
<gene>
    <name evidence="2" type="ORF">GCM10011383_34130</name>
</gene>
<accession>A0ABQ1UIU8</accession>
<evidence type="ECO:0000313" key="2">
    <source>
        <dbReference type="EMBL" id="GGF19706.1"/>
    </source>
</evidence>
<protein>
    <submittedName>
        <fullName evidence="2">Uncharacterized protein</fullName>
    </submittedName>
</protein>
<reference evidence="3" key="1">
    <citation type="journal article" date="2019" name="Int. J. Syst. Evol. Microbiol.">
        <title>The Global Catalogue of Microorganisms (GCM) 10K type strain sequencing project: providing services to taxonomists for standard genome sequencing and annotation.</title>
        <authorList>
            <consortium name="The Broad Institute Genomics Platform"/>
            <consortium name="The Broad Institute Genome Sequencing Center for Infectious Disease"/>
            <person name="Wu L."/>
            <person name="Ma J."/>
        </authorList>
    </citation>
    <scope>NUCLEOTIDE SEQUENCE [LARGE SCALE GENOMIC DNA]</scope>
    <source>
        <strain evidence="3">CGMCC 1.15197</strain>
    </source>
</reference>
<comment type="caution">
    <text evidence="2">The sequence shown here is derived from an EMBL/GenBank/DDBJ whole genome shotgun (WGS) entry which is preliminary data.</text>
</comment>
<keyword evidence="1" id="KW-0812">Transmembrane</keyword>
<feature type="transmembrane region" description="Helical" evidence="1">
    <location>
        <begin position="130"/>
        <end position="148"/>
    </location>
</feature>
<sequence length="224" mass="25774">MLQVPAWLLTASDILEWVSQLSVVVPMVVAWRRQAFFTPVIRVLSSYVYLSLFTSLALQLGRYIFHLNNPVQHLYTLLKTLLFSRVYYLALRRRWHRQLIFWLTAGFVLFALLDAVYLEGLIKYNSYGRAVQSLLLIGFAMLYFEQMLRELRVSRLEQDPLFLTSVGLIIYSAGTGMLFVLTNSFNEDLSVLTLAFDTVFLLNIAFNVLLTLAFLRAKPEGTGQ</sequence>
<keyword evidence="3" id="KW-1185">Reference proteome</keyword>
<feature type="transmembrane region" description="Helical" evidence="1">
    <location>
        <begin position="160"/>
        <end position="182"/>
    </location>
</feature>
<dbReference type="RefSeq" id="WP_188815239.1">
    <property type="nucleotide sequence ID" value="NZ_BMHT01000006.1"/>
</dbReference>
<feature type="transmembrane region" description="Helical" evidence="1">
    <location>
        <begin position="99"/>
        <end position="118"/>
    </location>
</feature>
<evidence type="ECO:0000256" key="1">
    <source>
        <dbReference type="SAM" id="Phobius"/>
    </source>
</evidence>
<evidence type="ECO:0000313" key="3">
    <source>
        <dbReference type="Proteomes" id="UP000632273"/>
    </source>
</evidence>
<feature type="transmembrane region" description="Helical" evidence="1">
    <location>
        <begin position="43"/>
        <end position="65"/>
    </location>
</feature>
<keyword evidence="1" id="KW-1133">Transmembrane helix</keyword>
<keyword evidence="1" id="KW-0472">Membrane</keyword>
<organism evidence="2 3">
    <name type="scientific">Hymenobacter cavernae</name>
    <dbReference type="NCBI Taxonomy" id="2044852"/>
    <lineage>
        <taxon>Bacteria</taxon>
        <taxon>Pseudomonadati</taxon>
        <taxon>Bacteroidota</taxon>
        <taxon>Cytophagia</taxon>
        <taxon>Cytophagales</taxon>
        <taxon>Hymenobacteraceae</taxon>
        <taxon>Hymenobacter</taxon>
    </lineage>
</organism>